<sequence length="108" mass="11722">MKKNIPIMADHWLKLLICLVVVANTQVDGAGQVIQIGGLQAYVSGPKDSKIAVILASDVFGRLRTMRSHAAMHVLYMHGHSQPTQQKQPKKPQPHTISSCTSNPNANG</sequence>
<evidence type="ECO:0000256" key="1">
    <source>
        <dbReference type="SAM" id="MobiDB-lite"/>
    </source>
</evidence>
<accession>A0A830CG04</accession>
<keyword evidence="4" id="KW-1185">Reference proteome</keyword>
<dbReference type="Proteomes" id="UP000653305">
    <property type="component" value="Unassembled WGS sequence"/>
</dbReference>
<evidence type="ECO:0000313" key="3">
    <source>
        <dbReference type="EMBL" id="GFP94833.1"/>
    </source>
</evidence>
<dbReference type="AlphaFoldDB" id="A0A830CG04"/>
<comment type="caution">
    <text evidence="3">The sequence shown here is derived from an EMBL/GenBank/DDBJ whole genome shotgun (WGS) entry which is preliminary data.</text>
</comment>
<dbReference type="EMBL" id="BMAC01000366">
    <property type="protein sequence ID" value="GFP94833.1"/>
    <property type="molecule type" value="Genomic_DNA"/>
</dbReference>
<evidence type="ECO:0000313" key="4">
    <source>
        <dbReference type="Proteomes" id="UP000653305"/>
    </source>
</evidence>
<feature type="region of interest" description="Disordered" evidence="1">
    <location>
        <begin position="77"/>
        <end position="108"/>
    </location>
</feature>
<feature type="compositionally biased region" description="Polar residues" evidence="1">
    <location>
        <begin position="95"/>
        <end position="108"/>
    </location>
</feature>
<gene>
    <name evidence="3" type="ORF">PHJA_001627700</name>
</gene>
<organism evidence="3 4">
    <name type="scientific">Phtheirospermum japonicum</name>
    <dbReference type="NCBI Taxonomy" id="374723"/>
    <lineage>
        <taxon>Eukaryota</taxon>
        <taxon>Viridiplantae</taxon>
        <taxon>Streptophyta</taxon>
        <taxon>Embryophyta</taxon>
        <taxon>Tracheophyta</taxon>
        <taxon>Spermatophyta</taxon>
        <taxon>Magnoliopsida</taxon>
        <taxon>eudicotyledons</taxon>
        <taxon>Gunneridae</taxon>
        <taxon>Pentapetalae</taxon>
        <taxon>asterids</taxon>
        <taxon>lamiids</taxon>
        <taxon>Lamiales</taxon>
        <taxon>Orobanchaceae</taxon>
        <taxon>Orobanchaceae incertae sedis</taxon>
        <taxon>Phtheirospermum</taxon>
    </lineage>
</organism>
<feature type="chain" id="PRO_5032427437" evidence="2">
    <location>
        <begin position="26"/>
        <end position="108"/>
    </location>
</feature>
<name>A0A830CG04_9LAMI</name>
<reference evidence="3" key="1">
    <citation type="submission" date="2020-07" db="EMBL/GenBank/DDBJ databases">
        <title>Ethylene signaling mediates host invasion by parasitic plants.</title>
        <authorList>
            <person name="Yoshida S."/>
        </authorList>
    </citation>
    <scope>NUCLEOTIDE SEQUENCE</scope>
    <source>
        <strain evidence="3">Okayama</strain>
    </source>
</reference>
<protein>
    <submittedName>
        <fullName evidence="3">Uncharacterized protein</fullName>
    </submittedName>
</protein>
<evidence type="ECO:0000256" key="2">
    <source>
        <dbReference type="SAM" id="SignalP"/>
    </source>
</evidence>
<keyword evidence="2" id="KW-0732">Signal</keyword>
<feature type="signal peptide" evidence="2">
    <location>
        <begin position="1"/>
        <end position="25"/>
    </location>
</feature>
<proteinExistence type="predicted"/>